<dbReference type="EMBL" id="MK072317">
    <property type="protein sequence ID" value="AYV81897.1"/>
    <property type="molecule type" value="Genomic_DNA"/>
</dbReference>
<organism evidence="1">
    <name type="scientific">Harvfovirus sp</name>
    <dbReference type="NCBI Taxonomy" id="2487768"/>
    <lineage>
        <taxon>Viruses</taxon>
        <taxon>Varidnaviria</taxon>
        <taxon>Bamfordvirae</taxon>
        <taxon>Nucleocytoviricota</taxon>
        <taxon>Megaviricetes</taxon>
        <taxon>Imitervirales</taxon>
        <taxon>Mimiviridae</taxon>
        <taxon>Klosneuvirinae</taxon>
    </lineage>
</organism>
<name>A0A3G5A3V4_9VIRU</name>
<gene>
    <name evidence="1" type="ORF">Harvfovirus75_3</name>
</gene>
<reference evidence="1" key="1">
    <citation type="submission" date="2018-10" db="EMBL/GenBank/DDBJ databases">
        <title>Hidden diversity of soil giant viruses.</title>
        <authorList>
            <person name="Schulz F."/>
            <person name="Alteio L."/>
            <person name="Goudeau D."/>
            <person name="Ryan E.M."/>
            <person name="Malmstrom R.R."/>
            <person name="Blanchard J."/>
            <person name="Woyke T."/>
        </authorList>
    </citation>
    <scope>NUCLEOTIDE SEQUENCE</scope>
    <source>
        <strain evidence="1">HAV1</strain>
    </source>
</reference>
<evidence type="ECO:0000313" key="1">
    <source>
        <dbReference type="EMBL" id="AYV81897.1"/>
    </source>
</evidence>
<sequence>MTNDCIQEQICALKNKIIALAVIVQEQQEEIAALQNPPYGQFLVLYPSDMDPTMAIPLAFADQTPPLRNGIVIGRNIINLRVPQASTFNLTYNIEAINSAIGGNGVIYSVSVRVNGKLVENISRYRSTGSESTRLLLPKLIPITLNANEIANVRIRLRAVPLRGAGKPVISLTASSYVNLFVVGALPMPAPLATLTLEEEEDLAAEEIEEAKIN</sequence>
<accession>A0A3G5A3V4</accession>
<proteinExistence type="predicted"/>
<protein>
    <submittedName>
        <fullName evidence="1">Uncharacterized protein</fullName>
    </submittedName>
</protein>